<dbReference type="PROSITE" id="PS01209">
    <property type="entry name" value="LDLRA_1"/>
    <property type="match status" value="3"/>
</dbReference>
<dbReference type="InterPro" id="IPR023415">
    <property type="entry name" value="LDLR_class-A_CS"/>
</dbReference>
<dbReference type="OrthoDB" id="6514856at2759"/>
<gene>
    <name evidence="6" type="ORF">B4U79_07487</name>
</gene>
<dbReference type="PANTHER" id="PTHR45080:SF8">
    <property type="entry name" value="IG-LIKE DOMAIN-CONTAINING PROTEIN"/>
    <property type="match status" value="1"/>
</dbReference>
<dbReference type="SMART" id="SM00406">
    <property type="entry name" value="IGv"/>
    <property type="match status" value="4"/>
</dbReference>
<dbReference type="PROSITE" id="PS50835">
    <property type="entry name" value="IG_LIKE"/>
    <property type="match status" value="12"/>
</dbReference>
<dbReference type="FunFam" id="2.60.40.10:FF:000032">
    <property type="entry name" value="palladin isoform X1"/>
    <property type="match status" value="1"/>
</dbReference>
<name>A0A3S3PIX4_9ACAR</name>
<dbReference type="Gene3D" id="4.10.400.10">
    <property type="entry name" value="Low-density Lipoprotein Receptor"/>
    <property type="match status" value="6"/>
</dbReference>
<evidence type="ECO:0000313" key="6">
    <source>
        <dbReference type="EMBL" id="RWS16137.1"/>
    </source>
</evidence>
<feature type="domain" description="Ig-like" evidence="5">
    <location>
        <begin position="497"/>
        <end position="582"/>
    </location>
</feature>
<feature type="domain" description="Ig-like" evidence="5">
    <location>
        <begin position="406"/>
        <end position="492"/>
    </location>
</feature>
<evidence type="ECO:0000256" key="2">
    <source>
        <dbReference type="ARBA" id="ARBA00023157"/>
    </source>
</evidence>
<feature type="domain" description="Ig-like" evidence="5">
    <location>
        <begin position="228"/>
        <end position="310"/>
    </location>
</feature>
<dbReference type="InterPro" id="IPR003598">
    <property type="entry name" value="Ig_sub2"/>
</dbReference>
<feature type="domain" description="Ig-like" evidence="5">
    <location>
        <begin position="1108"/>
        <end position="1194"/>
    </location>
</feature>
<dbReference type="Pfam" id="PF13927">
    <property type="entry name" value="Ig_3"/>
    <property type="match status" value="8"/>
</dbReference>
<evidence type="ECO:0000256" key="1">
    <source>
        <dbReference type="ARBA" id="ARBA00022729"/>
    </source>
</evidence>
<dbReference type="PROSITE" id="PS50068">
    <property type="entry name" value="LDLRA_2"/>
    <property type="match status" value="6"/>
</dbReference>
<accession>A0A3S3PIX4</accession>
<feature type="disulfide bond" evidence="4">
    <location>
        <begin position="1313"/>
        <end position="1325"/>
    </location>
</feature>
<dbReference type="SUPFAM" id="SSF57424">
    <property type="entry name" value="LDL receptor-like module"/>
    <property type="match status" value="6"/>
</dbReference>
<keyword evidence="3" id="KW-0393">Immunoglobulin domain</keyword>
<feature type="domain" description="Ig-like" evidence="5">
    <location>
        <begin position="41"/>
        <end position="110"/>
    </location>
</feature>
<feature type="domain" description="Ig-like" evidence="5">
    <location>
        <begin position="1007"/>
        <end position="1093"/>
    </location>
</feature>
<evidence type="ECO:0000256" key="4">
    <source>
        <dbReference type="PROSITE-ProRule" id="PRU00124"/>
    </source>
</evidence>
<keyword evidence="1" id="KW-0732">Signal</keyword>
<feature type="disulfide bond" evidence="4">
    <location>
        <begin position="1277"/>
        <end position="1289"/>
    </location>
</feature>
<dbReference type="Pfam" id="PF00057">
    <property type="entry name" value="Ldl_recept_a"/>
    <property type="match status" value="6"/>
</dbReference>
<feature type="disulfide bond" evidence="4">
    <location>
        <begin position="1296"/>
        <end position="1311"/>
    </location>
</feature>
<feature type="disulfide bond" evidence="4">
    <location>
        <begin position="1248"/>
        <end position="1266"/>
    </location>
</feature>
<dbReference type="Gene3D" id="2.60.40.10">
    <property type="entry name" value="Immunoglobulins"/>
    <property type="match status" value="12"/>
</dbReference>
<organism evidence="6 7">
    <name type="scientific">Dinothrombium tinctorium</name>
    <dbReference type="NCBI Taxonomy" id="1965070"/>
    <lineage>
        <taxon>Eukaryota</taxon>
        <taxon>Metazoa</taxon>
        <taxon>Ecdysozoa</taxon>
        <taxon>Arthropoda</taxon>
        <taxon>Chelicerata</taxon>
        <taxon>Arachnida</taxon>
        <taxon>Acari</taxon>
        <taxon>Acariformes</taxon>
        <taxon>Trombidiformes</taxon>
        <taxon>Prostigmata</taxon>
        <taxon>Anystina</taxon>
        <taxon>Parasitengona</taxon>
        <taxon>Trombidioidea</taxon>
        <taxon>Trombidiidae</taxon>
        <taxon>Dinothrombium</taxon>
    </lineage>
</organism>
<dbReference type="InterPro" id="IPR036055">
    <property type="entry name" value="LDL_receptor-like_sf"/>
</dbReference>
<feature type="disulfide bond" evidence="4">
    <location>
        <begin position="1241"/>
        <end position="1253"/>
    </location>
</feature>
<evidence type="ECO:0000256" key="3">
    <source>
        <dbReference type="ARBA" id="ARBA00023319"/>
    </source>
</evidence>
<sequence>MSENSWEYECTKSKQCIPKEYCCDGHVDCQDYSDENRCGTRSISIEPKTARVAAGSTVTFRCKSSEGHYHIFFWVKDGARFQRLPNRLTEVDGVLTIRDVKPEDAGVYICLGVGWNMEYLEHDNATLIVDTVEKSETQRVIIHPSSQKVLVGEPVEFQCSSKGNPTYQWHRERQKPFNPSSTFDQNRGKFYIRAVNKSDEGEYFCTAINSAGNITKRATLYVKGGIRPNVIVNPKRRLAKRGEHVHFDCRASGTPKPEIRWEFSSGQLPKGSSVNGGLLTLHSVIEAHEGVYRCIATNANGTTEELATLFLEKRVNLSVKVEPERQTVIKGGSAELRCIVMDSPSSIVTWSKVGGELTSRHKVDGHVLKISQVIVEDGGSYICKAQYYDRMGKAAGIVEIERIESPAIEIHPESSQIVAKGNSALFQCRIKRGIPTPSLEWTRADGRPFSTNTKLLIGGIILFNRVTGEEDGTYECKAENVAGRVTAQAVLRTQKAPIVKILQGNIRRVRPRERVRFECVAEGDPKPSVVFITPQQRIYPYEVSRTQEARAVIEINEVSSADAGVYRCVANSSTGTSEERIQLIVEDISVNAPDLGTEDRVVPIQVGGRAEIRCFTRGAVRSLELKWRKDGRDLPPKARVDNEILTIEKVTHEDAGLYTCSGSYLGEVLFVNKVRLAVTAIGQRCLSWEYQCTNNKNCIPIERRCDGYVDCHDHSDEIGCLRSISVEPKTARVAAGSTVTFRCKSSSRHIHTFNWVKDEARFQPVPNRVTQASGILTIRDVKPEDAGVYVCLGVGWNMEYLEHDYATLIVDAVKLPEKPRAMIHPMSQKVRVGEPIEFQCSSKGNPTYHWHRERQKPFNPSSTFDQNRGKFHIRAVDKSDEGEYFCTATNSAGSDTKRATLNVEEVKSSPYQGVRVFVNPKRHVARRGEDVRFNCRVSGISQPEIRWVFSNGQLPKGSSVNGGLLTLHSVSEAHEGVYRCIEMHMPNEYETTEEAATLIVEDIRIPPSVKVEPERQTVIEGGNAELRCIVKGNPSPIVTWSRVGGKLTSRHKVNGHVLKISQVIVEDGGFYICEAQYNEGIAQAAGLVDVHLTHQVYHHHHFDNQEAPIIELYPEYSQVVAKGSSAFFQCRVMRGIPAPSIKWTRVDGRPLTNNTEVLSDGVIRFNHVTEREEGNYMCKAENFAGQQTAQAVLRIPREKISRECHYNIEFTCKNGQCIDKRLRCNRYFDCDDNSDELDCECLPTEFRCQNGFCIDARLRCDGKRDCFDSDDELNCACRQYEFTCKSGQCIDKSHICDRIADCRDGDDEINCGCLANDFKCKSGHCIDKRWKCDNRVDCPDGDDELNCNGNFHLGVIRANLNVIINNALMGDYDVTENQIVQTVLMNLRVGWSPLIEHN</sequence>
<dbReference type="InterPro" id="IPR002172">
    <property type="entry name" value="LDrepeatLR_classA_rpt"/>
</dbReference>
<feature type="disulfide bond" evidence="4">
    <location>
        <begin position="23"/>
        <end position="38"/>
    </location>
</feature>
<feature type="disulfide bond" evidence="4">
    <location>
        <begin position="1260"/>
        <end position="1275"/>
    </location>
</feature>
<feature type="disulfide bond" evidence="4">
    <location>
        <begin position="1332"/>
        <end position="1347"/>
    </location>
</feature>
<dbReference type="Pfam" id="PF07679">
    <property type="entry name" value="I-set"/>
    <property type="match status" value="4"/>
</dbReference>
<protein>
    <submittedName>
        <fullName evidence="6">Basement membrane-specific heparan sulfate proteoglycan core protein-like protein</fullName>
    </submittedName>
</protein>
<evidence type="ECO:0000259" key="5">
    <source>
        <dbReference type="PROSITE" id="PS50835"/>
    </source>
</evidence>
<feature type="disulfide bond" evidence="4">
    <location>
        <begin position="1284"/>
        <end position="1302"/>
    </location>
</feature>
<keyword evidence="7" id="KW-1185">Reference proteome</keyword>
<feature type="disulfide bond" evidence="4">
    <location>
        <begin position="1212"/>
        <end position="1230"/>
    </location>
</feature>
<feature type="domain" description="Ig-like" evidence="5">
    <location>
        <begin position="138"/>
        <end position="221"/>
    </location>
</feature>
<dbReference type="STRING" id="1965070.A0A3S3PIX4"/>
<dbReference type="InterPro" id="IPR013106">
    <property type="entry name" value="Ig_V-set"/>
</dbReference>
<comment type="caution">
    <text evidence="4">Lacks conserved residue(s) required for the propagation of feature annotation.</text>
</comment>
<dbReference type="EMBL" id="NCKU01000290">
    <property type="protein sequence ID" value="RWS16137.1"/>
    <property type="molecule type" value="Genomic_DNA"/>
</dbReference>
<feature type="disulfide bond" evidence="4">
    <location>
        <begin position="1320"/>
        <end position="1338"/>
    </location>
</feature>
<proteinExistence type="predicted"/>
<feature type="domain" description="Ig-like" evidence="5">
    <location>
        <begin position="317"/>
        <end position="404"/>
    </location>
</feature>
<comment type="caution">
    <text evidence="6">The sequence shown here is derived from an EMBL/GenBank/DDBJ whole genome shotgun (WGS) entry which is preliminary data.</text>
</comment>
<dbReference type="InterPro" id="IPR013783">
    <property type="entry name" value="Ig-like_fold"/>
</dbReference>
<feature type="disulfide bond" evidence="4">
    <location>
        <begin position="705"/>
        <end position="720"/>
    </location>
</feature>
<feature type="domain" description="Ig-like" evidence="5">
    <location>
        <begin position="910"/>
        <end position="997"/>
    </location>
</feature>
<dbReference type="SUPFAM" id="SSF48726">
    <property type="entry name" value="Immunoglobulin"/>
    <property type="match status" value="12"/>
</dbReference>
<feature type="disulfide bond" evidence="4">
    <location>
        <begin position="1224"/>
        <end position="1239"/>
    </location>
</feature>
<dbReference type="InterPro" id="IPR007110">
    <property type="entry name" value="Ig-like_dom"/>
</dbReference>
<dbReference type="SMART" id="SM00409">
    <property type="entry name" value="IG"/>
    <property type="match status" value="12"/>
</dbReference>
<reference evidence="6 7" key="1">
    <citation type="journal article" date="2018" name="Gigascience">
        <title>Genomes of trombidid mites reveal novel predicted allergens and laterally-transferred genes associated with secondary metabolism.</title>
        <authorList>
            <person name="Dong X."/>
            <person name="Chaisiri K."/>
            <person name="Xia D."/>
            <person name="Armstrong S.D."/>
            <person name="Fang Y."/>
            <person name="Donnelly M.J."/>
            <person name="Kadowaki T."/>
            <person name="McGarry J.W."/>
            <person name="Darby A.C."/>
            <person name="Makepeace B.L."/>
        </authorList>
    </citation>
    <scope>NUCLEOTIDE SEQUENCE [LARGE SCALE GENOMIC DNA]</scope>
    <source>
        <strain evidence="6">UoL-WK</strain>
    </source>
</reference>
<dbReference type="SMART" id="SM00192">
    <property type="entry name" value="LDLa"/>
    <property type="match status" value="6"/>
</dbReference>
<feature type="domain" description="Ig-like" evidence="5">
    <location>
        <begin position="819"/>
        <end position="902"/>
    </location>
</feature>
<dbReference type="CDD" id="cd00112">
    <property type="entry name" value="LDLa"/>
    <property type="match status" value="6"/>
</dbReference>
<dbReference type="GO" id="GO:0007156">
    <property type="term" value="P:homophilic cell adhesion via plasma membrane adhesion molecules"/>
    <property type="evidence" value="ECO:0007669"/>
    <property type="project" value="TreeGrafter"/>
</dbReference>
<dbReference type="Proteomes" id="UP000285301">
    <property type="component" value="Unassembled WGS sequence"/>
</dbReference>
<dbReference type="GO" id="GO:0005886">
    <property type="term" value="C:plasma membrane"/>
    <property type="evidence" value="ECO:0007669"/>
    <property type="project" value="TreeGrafter"/>
</dbReference>
<dbReference type="InterPro" id="IPR003599">
    <property type="entry name" value="Ig_sub"/>
</dbReference>
<dbReference type="InterPro" id="IPR050958">
    <property type="entry name" value="Cell_Adh-Cytoskel_Orgn"/>
</dbReference>
<keyword evidence="2 4" id="KW-1015">Disulfide bond</keyword>
<dbReference type="SMART" id="SM00408">
    <property type="entry name" value="IGc2"/>
    <property type="match status" value="12"/>
</dbReference>
<feature type="domain" description="Ig-like" evidence="5">
    <location>
        <begin position="593"/>
        <end position="677"/>
    </location>
</feature>
<dbReference type="PANTHER" id="PTHR45080">
    <property type="entry name" value="CONTACTIN 5"/>
    <property type="match status" value="1"/>
</dbReference>
<dbReference type="InterPro" id="IPR036179">
    <property type="entry name" value="Ig-like_dom_sf"/>
</dbReference>
<dbReference type="InterPro" id="IPR013098">
    <property type="entry name" value="Ig_I-set"/>
</dbReference>
<dbReference type="PRINTS" id="PR00261">
    <property type="entry name" value="LDLRECEPTOR"/>
</dbReference>
<evidence type="ECO:0000313" key="7">
    <source>
        <dbReference type="Proteomes" id="UP000285301"/>
    </source>
</evidence>
<feature type="domain" description="Ig-like" evidence="5">
    <location>
        <begin position="722"/>
        <end position="791"/>
    </location>
</feature>